<comment type="similarity">
    <text evidence="1 4">Belongs to the FGGY kinase family.</text>
</comment>
<dbReference type="InterPro" id="IPR050406">
    <property type="entry name" value="FGGY_Carb_Kinase"/>
</dbReference>
<evidence type="ECO:0000256" key="2">
    <source>
        <dbReference type="ARBA" id="ARBA00022679"/>
    </source>
</evidence>
<evidence type="ECO:0000259" key="6">
    <source>
        <dbReference type="Pfam" id="PF02782"/>
    </source>
</evidence>
<dbReference type="InterPro" id="IPR018484">
    <property type="entry name" value="FGGY_N"/>
</dbReference>
<dbReference type="PANTHER" id="PTHR43095:SF5">
    <property type="entry name" value="XYLULOSE KINASE"/>
    <property type="match status" value="1"/>
</dbReference>
<dbReference type="Proteomes" id="UP000673394">
    <property type="component" value="Unassembled WGS sequence"/>
</dbReference>
<accession>A0ABS5C9Q8</accession>
<comment type="caution">
    <text evidence="7">The sequence shown here is derived from an EMBL/GenBank/DDBJ whole genome shotgun (WGS) entry which is preliminary data.</text>
</comment>
<dbReference type="InterPro" id="IPR018485">
    <property type="entry name" value="FGGY_C"/>
</dbReference>
<dbReference type="SUPFAM" id="SSF53067">
    <property type="entry name" value="Actin-like ATPase domain"/>
    <property type="match status" value="2"/>
</dbReference>
<gene>
    <name evidence="7" type="ORF">I8J30_08150</name>
</gene>
<dbReference type="InterPro" id="IPR043129">
    <property type="entry name" value="ATPase_NBD"/>
</dbReference>
<dbReference type="PIRSF" id="PIRSF000538">
    <property type="entry name" value="GlpK"/>
    <property type="match status" value="1"/>
</dbReference>
<feature type="domain" description="Carbohydrate kinase FGGY C-terminal" evidence="6">
    <location>
        <begin position="259"/>
        <end position="434"/>
    </location>
</feature>
<evidence type="ECO:0000256" key="1">
    <source>
        <dbReference type="ARBA" id="ARBA00009156"/>
    </source>
</evidence>
<keyword evidence="2 4" id="KW-0808">Transferase</keyword>
<keyword evidence="8" id="KW-1185">Reference proteome</keyword>
<reference evidence="7 8" key="1">
    <citation type="submission" date="2021-04" db="EMBL/GenBank/DDBJ databases">
        <title>Paenibacillus sp. DLE-14 whole genome sequence.</title>
        <authorList>
            <person name="Ham Y.J."/>
        </authorList>
    </citation>
    <scope>NUCLEOTIDE SEQUENCE [LARGE SCALE GENOMIC DNA]</scope>
    <source>
        <strain evidence="7 8">DLE-14</strain>
    </source>
</reference>
<dbReference type="EMBL" id="JAGKSP010000002">
    <property type="protein sequence ID" value="MBP3962673.1"/>
    <property type="molecule type" value="Genomic_DNA"/>
</dbReference>
<keyword evidence="3 4" id="KW-0418">Kinase</keyword>
<dbReference type="Gene3D" id="3.30.420.40">
    <property type="match status" value="2"/>
</dbReference>
<evidence type="ECO:0000259" key="5">
    <source>
        <dbReference type="Pfam" id="PF00370"/>
    </source>
</evidence>
<dbReference type="Pfam" id="PF00370">
    <property type="entry name" value="FGGY_N"/>
    <property type="match status" value="1"/>
</dbReference>
<name>A0ABS5C9Q8_9BACL</name>
<organism evidence="7 8">
    <name type="scientific">Paenibacillus lignilyticus</name>
    <dbReference type="NCBI Taxonomy" id="1172615"/>
    <lineage>
        <taxon>Bacteria</taxon>
        <taxon>Bacillati</taxon>
        <taxon>Bacillota</taxon>
        <taxon>Bacilli</taxon>
        <taxon>Bacillales</taxon>
        <taxon>Paenibacillaceae</taxon>
        <taxon>Paenibacillus</taxon>
    </lineage>
</organism>
<dbReference type="PANTHER" id="PTHR43095">
    <property type="entry name" value="SUGAR KINASE"/>
    <property type="match status" value="1"/>
</dbReference>
<evidence type="ECO:0000313" key="7">
    <source>
        <dbReference type="EMBL" id="MBP3962673.1"/>
    </source>
</evidence>
<protein>
    <recommendedName>
        <fullName evidence="9">Xylulokinase</fullName>
    </recommendedName>
</protein>
<proteinExistence type="inferred from homology"/>
<dbReference type="Pfam" id="PF02782">
    <property type="entry name" value="FGGY_C"/>
    <property type="match status" value="1"/>
</dbReference>
<evidence type="ECO:0000256" key="3">
    <source>
        <dbReference type="ARBA" id="ARBA00022777"/>
    </source>
</evidence>
<dbReference type="InterPro" id="IPR018483">
    <property type="entry name" value="Carb_kinase_FGGY_CS"/>
</dbReference>
<dbReference type="PROSITE" id="PS00445">
    <property type="entry name" value="FGGY_KINASES_2"/>
    <property type="match status" value="1"/>
</dbReference>
<dbReference type="InterPro" id="IPR000577">
    <property type="entry name" value="Carb_kinase_FGGY"/>
</dbReference>
<feature type="domain" description="Carbohydrate kinase FGGY N-terminal" evidence="5">
    <location>
        <begin position="5"/>
        <end position="247"/>
    </location>
</feature>
<dbReference type="RefSeq" id="WP_210657036.1">
    <property type="nucleotide sequence ID" value="NZ_JAGKSP010000002.1"/>
</dbReference>
<evidence type="ECO:0008006" key="9">
    <source>
        <dbReference type="Google" id="ProtNLM"/>
    </source>
</evidence>
<sequence>MKELFIGLDIGTSGIRAVAYTANGVCINEARTGFATRYSSNGAAEQNPNDWLRGVKVVLKQLADRLGDNCRNIAGIGLTGQCPTYTMLSPEGEAANFAVIYQDNRAIQETEWLIRQFGLTCIRNRTGQSPTPFYLAPKIMSLLNEHPGVFDGWSVVQPRDLAGHYLTGVLGTDPTHAACSMLYDLHHNDWATDWQSELGLSVLEWPEILPSCSILGYLNPEIAQSVGMPSGIPVIVGAADSLCAAYGARAVVPGNLCDVTGTSTCLHVIVPKAAATEQMNVYPHIVPYTWCADAGLNTTGAAVQWLSKVASQPVEQLMESASTIAPGCEGLLFLPYLSNGERNDAGLMGGFVGLQLYHSAAHMARAVLEGTAFATQRRINALNEAGCCITRITLCGGGSSNTLWNQIKADVLQLQLKALSPADTTAYGAASIAAEVLGFPTLNGDNGFEEVHYEPSASTSNHYTVYEQAYARFCEAEQKLTSGRRAGHESN</sequence>
<evidence type="ECO:0000313" key="8">
    <source>
        <dbReference type="Proteomes" id="UP000673394"/>
    </source>
</evidence>
<evidence type="ECO:0000256" key="4">
    <source>
        <dbReference type="RuleBase" id="RU003733"/>
    </source>
</evidence>